<protein>
    <recommendedName>
        <fullName evidence="16">CTLH domain-containing protein</fullName>
    </recommendedName>
</protein>
<dbReference type="InterPro" id="IPR054080">
    <property type="entry name" value="TPR1-like_2nd"/>
</dbReference>
<dbReference type="EMBL" id="JARKNE010000006">
    <property type="protein sequence ID" value="KAK5825231.1"/>
    <property type="molecule type" value="Genomic_DNA"/>
</dbReference>
<keyword evidence="7" id="KW-0808">Transferase</keyword>
<evidence type="ECO:0000256" key="9">
    <source>
        <dbReference type="ARBA" id="ARBA00022737"/>
    </source>
</evidence>
<keyword evidence="10" id="KW-0735">Signal-anchor</keyword>
<keyword evidence="8" id="KW-0812">Transmembrane</keyword>
<keyword evidence="12" id="KW-0333">Golgi apparatus</keyword>
<comment type="pathway">
    <text evidence="3">Protein modification; protein glycosylation.</text>
</comment>
<dbReference type="InterPro" id="IPR006594">
    <property type="entry name" value="LisH"/>
</dbReference>
<dbReference type="Pfam" id="PF21889">
    <property type="entry name" value="TPR1-like_2nd"/>
    <property type="match status" value="1"/>
</dbReference>
<organism evidence="17 18">
    <name type="scientific">Gossypium arboreum</name>
    <name type="common">Tree cotton</name>
    <name type="synonym">Gossypium nanking</name>
    <dbReference type="NCBI Taxonomy" id="29729"/>
    <lineage>
        <taxon>Eukaryota</taxon>
        <taxon>Viridiplantae</taxon>
        <taxon>Streptophyta</taxon>
        <taxon>Embryophyta</taxon>
        <taxon>Tracheophyta</taxon>
        <taxon>Spermatophyta</taxon>
        <taxon>Magnoliopsida</taxon>
        <taxon>eudicotyledons</taxon>
        <taxon>Gunneridae</taxon>
        <taxon>Pentapetalae</taxon>
        <taxon>rosids</taxon>
        <taxon>malvids</taxon>
        <taxon>Malvales</taxon>
        <taxon>Malvaceae</taxon>
        <taxon>Malvoideae</taxon>
        <taxon>Gossypium</taxon>
    </lineage>
</organism>
<keyword evidence="6" id="KW-0328">Glycosyltransferase</keyword>
<dbReference type="PROSITE" id="PS50294">
    <property type="entry name" value="WD_REPEATS_REGION"/>
    <property type="match status" value="2"/>
</dbReference>
<evidence type="ECO:0000256" key="1">
    <source>
        <dbReference type="ARBA" id="ARBA00001936"/>
    </source>
</evidence>
<dbReference type="PROSITE" id="PS50896">
    <property type="entry name" value="LISH"/>
    <property type="match status" value="1"/>
</dbReference>
<comment type="similarity">
    <text evidence="4">Belongs to the glycosyltransferase 31 family.</text>
</comment>
<evidence type="ECO:0000313" key="17">
    <source>
        <dbReference type="EMBL" id="KAK5825231.1"/>
    </source>
</evidence>
<reference evidence="17 18" key="1">
    <citation type="submission" date="2023-03" db="EMBL/GenBank/DDBJ databases">
        <title>WGS of Gossypium arboreum.</title>
        <authorList>
            <person name="Yu D."/>
        </authorList>
    </citation>
    <scope>NUCLEOTIDE SEQUENCE [LARGE SCALE GENOMIC DNA]</scope>
    <source>
        <tissue evidence="17">Leaf</tissue>
    </source>
</reference>
<sequence length="1438" mass="160770">MEGLPTTTKGDKRWRSKNLQTSKPSLLMAFFSCIAWLYVAGRLWQDAENRTLLANLLKKNMEQRPKVLTVEDKLMVLGCKDLEKRIVEAEMDLTLAKSQGYLKNQLRQSESFSEKKLLAVIGVYTGFGSYLKRQTSRGSWMPRGDALKKLEERGVVVRFVIGRSANRGDSLDRHIDEENHRTKDFFILEGHEEAQEELPKKVKFFFSTAVQNWDAEFYVKVNDNIDIDLEGLIGLLEHRRGQDSAYVGCMKSGEVVSEEGKDWYEPDWWKFGDEKSYFQHASGSLFILSKNLAQYINVNSASLKTYAYDDTSVGSWMMGVKATYIDDNRLCCGSIRQDKFCNDEGYKRTAHIFERESGCYFDMEFFEDLVLNGKWNKVEKYLSGFTSINDNKYSTKIYFEIRKLNFLEALDKNDRAKALDILMKDLKVFAQDNEELYREMTQLLTLDNFREHELLSMYEDAESSRKILMDELKKLIEVNPIFHGKLKFPVIKSQRLRRLINQGLNWQHIQCKYPQPNPDIETLFEDHVCQWPQDHLFMQSTDNPQLDASLPVFPSSWFCGPSTVTQAVSREDICVSGPITSVATTSDNIRDSNTMSQNSLLGAEYEVASTVLHPGRNHSPESSVSDDLPIISMNNGMLQNFEPVSNTDLPKTVAQILNESSSPMSMDFHPVRQTFLLVGTDIGDIGLWDVNLGVKLLSRNFTVWNIGACSTMFKTAMMKDPCMSVNRIAWSPNGSFFGIAYSKHIVQLYSYHGVTDVQQKLEIDAHVGGVNDLAFATPSKQQLVITGGDDKLIKVWDVITGVQMHNLEGHEAPVYSLCPHCKDGIHFIFSTSVDGKIKAWLYDNMGARVHIDAPGLACTTIAYSADNKRLFSCGTNKNGESFLVEWNESEGDAKRTYQGLCENSSAVVQFSPIKEKFLAAADDHVIKIWDMDKVEQLTIIDAGDLPANPHIRFNKDGTLLAAIASENKIKILATAYGLQLLNASVTGFVNSSSDVSDGPRKHVINPSLSVANYGEADAHEPTHVINPSVANSGEADAHVPTNCNEERIKDAKQKIVDNANNKSGVCKIIQISMPSQCKSLQLNGCGEADKISKLIYTNAGNAILALASNATHLLWKWPQNDLNLSGKATTDVPPQLWQPRSCSRMMTNDLTDSTPEEAVPCFGLSKNDSYLLSASGGIISLFNMLTFKRMMSFMSPSPAATSLAFHPQDNNIVAIGMDDCTILIYHVRFTEVKSKLKGHSGRVTGLAFSTAMDLLVSSGEDAQIFTWNLGGWGKCKSKQLQFPDERIPISGSNTMVQFHQDQVHFLVVHETQLSIYEAKELGCVQQWIPEDSTRILQATLSCDSQMVFACFIGGIVSIFGASDLQLKCQILPISYLPYTPRGNVHPHAVAANPHKPTQFAVGLTDGAVIVFEPQKPGNSWYLAEYEPATASSCLLQDD</sequence>
<evidence type="ECO:0000256" key="13">
    <source>
        <dbReference type="ARBA" id="ARBA00023136"/>
    </source>
</evidence>
<accession>A0ABR0PLP5</accession>
<dbReference type="Pfam" id="PF00400">
    <property type="entry name" value="WD40"/>
    <property type="match status" value="3"/>
</dbReference>
<feature type="domain" description="CTLH" evidence="16">
    <location>
        <begin position="360"/>
        <end position="417"/>
    </location>
</feature>
<dbReference type="Pfam" id="PF13334">
    <property type="entry name" value="DUF4094"/>
    <property type="match status" value="1"/>
</dbReference>
<evidence type="ECO:0000256" key="8">
    <source>
        <dbReference type="ARBA" id="ARBA00022692"/>
    </source>
</evidence>
<dbReference type="PROSITE" id="PS50897">
    <property type="entry name" value="CTLH"/>
    <property type="match status" value="1"/>
</dbReference>
<dbReference type="PROSITE" id="PS50082">
    <property type="entry name" value="WD_REPEATS_2"/>
    <property type="match status" value="3"/>
</dbReference>
<dbReference type="Pfam" id="PF21359">
    <property type="entry name" value="zf_topless"/>
    <property type="match status" value="1"/>
</dbReference>
<dbReference type="InterPro" id="IPR027728">
    <property type="entry name" value="Topless_fam"/>
</dbReference>
<feature type="repeat" description="WD" evidence="15">
    <location>
        <begin position="908"/>
        <end position="939"/>
    </location>
</feature>
<dbReference type="InterPro" id="IPR025298">
    <property type="entry name" value="DUF4094"/>
</dbReference>
<name>A0ABR0PLP5_GOSAR</name>
<evidence type="ECO:0000256" key="12">
    <source>
        <dbReference type="ARBA" id="ARBA00023034"/>
    </source>
</evidence>
<dbReference type="Gene3D" id="3.90.550.50">
    <property type="match status" value="1"/>
</dbReference>
<keyword evidence="5 15" id="KW-0853">WD repeat</keyword>
<dbReference type="Proteomes" id="UP001358586">
    <property type="component" value="Chromosome 6"/>
</dbReference>
<gene>
    <name evidence="17" type="ORF">PVK06_020042</name>
</gene>
<feature type="repeat" description="WD" evidence="15">
    <location>
        <begin position="1236"/>
        <end position="1269"/>
    </location>
</feature>
<keyword evidence="13" id="KW-0472">Membrane</keyword>
<evidence type="ECO:0000313" key="18">
    <source>
        <dbReference type="Proteomes" id="UP001358586"/>
    </source>
</evidence>
<keyword evidence="11" id="KW-1133">Transmembrane helix</keyword>
<dbReference type="SMART" id="SM00320">
    <property type="entry name" value="WD40"/>
    <property type="match status" value="10"/>
</dbReference>
<keyword evidence="18" id="KW-1185">Reference proteome</keyword>
<comment type="subcellular location">
    <subcellularLocation>
        <location evidence="2">Golgi apparatus membrane</location>
        <topology evidence="2">Single-pass type II membrane protein</topology>
    </subcellularLocation>
</comment>
<dbReference type="PANTHER" id="PTHR44083:SF30">
    <property type="entry name" value="TOPLESS-LIKE PROTEIN"/>
    <property type="match status" value="1"/>
</dbReference>
<evidence type="ECO:0000259" key="16">
    <source>
        <dbReference type="PROSITE" id="PS50897"/>
    </source>
</evidence>
<keyword evidence="9" id="KW-0677">Repeat</keyword>
<evidence type="ECO:0000256" key="11">
    <source>
        <dbReference type="ARBA" id="ARBA00022989"/>
    </source>
</evidence>
<dbReference type="InterPro" id="IPR015943">
    <property type="entry name" value="WD40/YVTN_repeat-like_dom_sf"/>
</dbReference>
<evidence type="ECO:0000256" key="2">
    <source>
        <dbReference type="ARBA" id="ARBA00004323"/>
    </source>
</evidence>
<proteinExistence type="inferred from homology"/>
<dbReference type="Gene3D" id="2.130.10.10">
    <property type="entry name" value="YVTN repeat-like/Quinoprotein amine dehydrogenase"/>
    <property type="match status" value="3"/>
</dbReference>
<dbReference type="InterPro" id="IPR006595">
    <property type="entry name" value="CTLH_C"/>
</dbReference>
<dbReference type="PANTHER" id="PTHR44083">
    <property type="entry name" value="TOPLESS-RELATED PROTEIN 1-RELATED"/>
    <property type="match status" value="1"/>
</dbReference>
<dbReference type="Pfam" id="PF01762">
    <property type="entry name" value="Galactosyl_T"/>
    <property type="match status" value="1"/>
</dbReference>
<evidence type="ECO:0000256" key="3">
    <source>
        <dbReference type="ARBA" id="ARBA00004922"/>
    </source>
</evidence>
<dbReference type="InterPro" id="IPR036322">
    <property type="entry name" value="WD40_repeat_dom_sf"/>
</dbReference>
<evidence type="ECO:0000256" key="15">
    <source>
        <dbReference type="PROSITE-ProRule" id="PRU00221"/>
    </source>
</evidence>
<evidence type="ECO:0000256" key="6">
    <source>
        <dbReference type="ARBA" id="ARBA00022676"/>
    </source>
</evidence>
<evidence type="ECO:0000256" key="5">
    <source>
        <dbReference type="ARBA" id="ARBA00022574"/>
    </source>
</evidence>
<evidence type="ECO:0000256" key="4">
    <source>
        <dbReference type="ARBA" id="ARBA00008661"/>
    </source>
</evidence>
<keyword evidence="14" id="KW-0464">Manganese</keyword>
<evidence type="ECO:0000256" key="14">
    <source>
        <dbReference type="ARBA" id="ARBA00023211"/>
    </source>
</evidence>
<dbReference type="SMART" id="SM00668">
    <property type="entry name" value="CTLH"/>
    <property type="match status" value="1"/>
</dbReference>
<dbReference type="InterPro" id="IPR002659">
    <property type="entry name" value="Glyco_trans_31"/>
</dbReference>
<evidence type="ECO:0000256" key="7">
    <source>
        <dbReference type="ARBA" id="ARBA00022679"/>
    </source>
</evidence>
<dbReference type="SUPFAM" id="SSF50978">
    <property type="entry name" value="WD40 repeat-like"/>
    <property type="match status" value="3"/>
</dbReference>
<comment type="caution">
    <text evidence="17">The sequence shown here is derived from an EMBL/GenBank/DDBJ whole genome shotgun (WGS) entry which is preliminary data.</text>
</comment>
<dbReference type="PROSITE" id="PS00678">
    <property type="entry name" value="WD_REPEATS_1"/>
    <property type="match status" value="2"/>
</dbReference>
<dbReference type="InterPro" id="IPR019775">
    <property type="entry name" value="WD40_repeat_CS"/>
</dbReference>
<evidence type="ECO:0000256" key="10">
    <source>
        <dbReference type="ARBA" id="ARBA00022968"/>
    </source>
</evidence>
<comment type="cofactor">
    <cofactor evidence="1">
        <name>Mn(2+)</name>
        <dbReference type="ChEBI" id="CHEBI:29035"/>
    </cofactor>
</comment>
<feature type="repeat" description="WD" evidence="15">
    <location>
        <begin position="763"/>
        <end position="806"/>
    </location>
</feature>
<dbReference type="InterPro" id="IPR001680">
    <property type="entry name" value="WD40_rpt"/>
</dbReference>
<dbReference type="InterPro" id="IPR048419">
    <property type="entry name" value="Topless_Znf"/>
</dbReference>